<dbReference type="Proteomes" id="UP001596143">
    <property type="component" value="Unassembled WGS sequence"/>
</dbReference>
<feature type="domain" description="SLH" evidence="3">
    <location>
        <begin position="361"/>
        <end position="417"/>
    </location>
</feature>
<proteinExistence type="predicted"/>
<dbReference type="InterPro" id="IPR023346">
    <property type="entry name" value="Lysozyme-like_dom_sf"/>
</dbReference>
<feature type="chain" id="PRO_5046164164" evidence="2">
    <location>
        <begin position="24"/>
        <end position="472"/>
    </location>
</feature>
<dbReference type="RefSeq" id="WP_270898313.1">
    <property type="nucleotide sequence ID" value="NZ_JBHSPF010000022.1"/>
</dbReference>
<evidence type="ECO:0000313" key="5">
    <source>
        <dbReference type="Proteomes" id="UP001596143"/>
    </source>
</evidence>
<gene>
    <name evidence="4" type="ORF">ACFPTR_05925</name>
</gene>
<evidence type="ECO:0000259" key="3">
    <source>
        <dbReference type="PROSITE" id="PS51272"/>
    </source>
</evidence>
<reference evidence="5" key="1">
    <citation type="journal article" date="2019" name="Int. J. Syst. Evol. Microbiol.">
        <title>The Global Catalogue of Microorganisms (GCM) 10K type strain sequencing project: providing services to taxonomists for standard genome sequencing and annotation.</title>
        <authorList>
            <consortium name="The Broad Institute Genomics Platform"/>
            <consortium name="The Broad Institute Genome Sequencing Center for Infectious Disease"/>
            <person name="Wu L."/>
            <person name="Ma J."/>
        </authorList>
    </citation>
    <scope>NUCLEOTIDE SEQUENCE [LARGE SCALE GENOMIC DNA]</scope>
    <source>
        <strain evidence="5">CGMCC 1.15790</strain>
    </source>
</reference>
<organism evidence="4 5">
    <name type="scientific">Aliibacillus thermotolerans</name>
    <dbReference type="NCBI Taxonomy" id="1834418"/>
    <lineage>
        <taxon>Bacteria</taxon>
        <taxon>Bacillati</taxon>
        <taxon>Bacillota</taxon>
        <taxon>Bacilli</taxon>
        <taxon>Bacillales</taxon>
        <taxon>Bacillaceae</taxon>
        <taxon>Aliibacillus</taxon>
    </lineage>
</organism>
<comment type="caution">
    <text evidence="4">The sequence shown here is derived from an EMBL/GenBank/DDBJ whole genome shotgun (WGS) entry which is preliminary data.</text>
</comment>
<accession>A0ABW0U835</accession>
<dbReference type="PANTHER" id="PTHR43308">
    <property type="entry name" value="OUTER MEMBRANE PROTEIN ALPHA-RELATED"/>
    <property type="match status" value="1"/>
</dbReference>
<evidence type="ECO:0000256" key="2">
    <source>
        <dbReference type="SAM" id="SignalP"/>
    </source>
</evidence>
<name>A0ABW0U835_9BACI</name>
<dbReference type="PROSITE" id="PS51272">
    <property type="entry name" value="SLH"/>
    <property type="match status" value="3"/>
</dbReference>
<dbReference type="InterPro" id="IPR001119">
    <property type="entry name" value="SLH_dom"/>
</dbReference>
<sequence>MKKWLVVLICSLFIGLHGGNVLAEEGVGVELSYQEKKDIITEIGLKYEIPPEILKAIAYVETGMRQFDENGNPIMNANDDGGIGIMQVTLHEDDLKHREINREWLKWDTAYNIEVAAQLLDEKWNWTGTILPQVNDGERDVLENWYFAVLAYNGLEARNDPNRNETTYQERVYQTLSTRTLLPEMDFPSFQVKYEDGGNIMKFVDDHAETDTQTKSTQMFTEGDHVYSYALEPGSTINFREQPTVSSRKLGDVPLYMPLTVNGKLEHDNHRDNLFGYYPFHYADAHGFMASSYVREGKITEFYDIRDQEVTEAVGFLEARGIISGYSDGSFRPYEPIYRRHVAAILQRALDLEVPSDYELQATDMREGDLGYDEMKAMEYHGIMKGSNGNIRPNEYMTRAQMATILTVVFDDQLATPTVKHTFEDVPMDFWSYEAINRLYDNGLTTVNTFRPNENVTRSQFALFLKRVMDEM</sequence>
<feature type="signal peptide" evidence="2">
    <location>
        <begin position="1"/>
        <end position="23"/>
    </location>
</feature>
<dbReference type="PANTHER" id="PTHR43308:SF5">
    <property type="entry name" value="S-LAYER PROTEIN _ PEPTIDOGLYCAN ENDO-BETA-N-ACETYLGLUCOSAMINIDASE"/>
    <property type="match status" value="1"/>
</dbReference>
<feature type="domain" description="SLH" evidence="3">
    <location>
        <begin position="419"/>
        <end position="472"/>
    </location>
</feature>
<dbReference type="Pfam" id="PF01464">
    <property type="entry name" value="SLT"/>
    <property type="match status" value="1"/>
</dbReference>
<dbReference type="InterPro" id="IPR008258">
    <property type="entry name" value="Transglycosylase_SLT_dom_1"/>
</dbReference>
<dbReference type="SUPFAM" id="SSF53955">
    <property type="entry name" value="Lysozyme-like"/>
    <property type="match status" value="1"/>
</dbReference>
<evidence type="ECO:0000313" key="4">
    <source>
        <dbReference type="EMBL" id="MFC5628435.1"/>
    </source>
</evidence>
<protein>
    <submittedName>
        <fullName evidence="4">S-layer homology domain-containing protein</fullName>
    </submittedName>
</protein>
<dbReference type="Pfam" id="PF00395">
    <property type="entry name" value="SLH"/>
    <property type="match status" value="3"/>
</dbReference>
<feature type="domain" description="SLH" evidence="3">
    <location>
        <begin position="297"/>
        <end position="360"/>
    </location>
</feature>
<dbReference type="EMBL" id="JBHSPF010000022">
    <property type="protein sequence ID" value="MFC5628435.1"/>
    <property type="molecule type" value="Genomic_DNA"/>
</dbReference>
<dbReference type="InterPro" id="IPR051465">
    <property type="entry name" value="Cell_Envelope_Struct_Comp"/>
</dbReference>
<keyword evidence="5" id="KW-1185">Reference proteome</keyword>
<evidence type="ECO:0000256" key="1">
    <source>
        <dbReference type="ARBA" id="ARBA00022729"/>
    </source>
</evidence>
<keyword evidence="1 2" id="KW-0732">Signal</keyword>
<dbReference type="Gene3D" id="1.10.530.10">
    <property type="match status" value="1"/>
</dbReference>